<evidence type="ECO:0000313" key="4">
    <source>
        <dbReference type="EMBL" id="KOY52672.1"/>
    </source>
</evidence>
<evidence type="ECO:0000259" key="3">
    <source>
        <dbReference type="SMART" id="SM00244"/>
    </source>
</evidence>
<keyword evidence="2" id="KW-1133">Transmembrane helix</keyword>
<dbReference type="STRING" id="1300348.I602_2232"/>
<keyword evidence="7" id="KW-1185">Reference proteome</keyword>
<dbReference type="Proteomes" id="UP000037716">
    <property type="component" value="Unassembled WGS sequence"/>
</dbReference>
<dbReference type="CDD" id="cd03401">
    <property type="entry name" value="SPFH_prohibitin"/>
    <property type="match status" value="1"/>
</dbReference>
<sequence>MANNQMEFNFPKGGVFLVLIVIAVIILFSKSTVTIGPGEGGVIFETLGDGINTEKTYGEGFHIVAPWNRMIIRKVRQQSISDEMNVLSVNGLEVKVNGTIWYEPEFQNLGSLIKTKGEDYERELLDPAVNAAARSVVGRYTPEQLYSSKRDVIEQEILDEVRLVLEGQFLTVKRVLVEDVKLPTTIRTAIETKLKQEQESLEYEFRLAKAKKEAERQKIDAEGKAVANKILSASLTEKILQEKGIEATIELSKSSNSKVIVIGSGKDGLPIILGNQ</sequence>
<dbReference type="InterPro" id="IPR001107">
    <property type="entry name" value="Band_7"/>
</dbReference>
<dbReference type="AlphaFoldDB" id="A0A0M9CHJ7"/>
<dbReference type="SUPFAM" id="SSF117892">
    <property type="entry name" value="Band 7/SPFH domain"/>
    <property type="match status" value="1"/>
</dbReference>
<evidence type="ECO:0000313" key="6">
    <source>
        <dbReference type="Proteomes" id="UP000037716"/>
    </source>
</evidence>
<dbReference type="RefSeq" id="WP_053974758.1">
    <property type="nucleotide sequence ID" value="NZ_FNUE01000002.1"/>
</dbReference>
<dbReference type="InterPro" id="IPR000163">
    <property type="entry name" value="Prohibitin"/>
</dbReference>
<accession>A0A0M9CHJ7</accession>
<dbReference type="PANTHER" id="PTHR23222:SF0">
    <property type="entry name" value="PROHIBITIN 1"/>
    <property type="match status" value="1"/>
</dbReference>
<keyword evidence="2" id="KW-0472">Membrane</keyword>
<dbReference type="GO" id="GO:0016020">
    <property type="term" value="C:membrane"/>
    <property type="evidence" value="ECO:0007669"/>
    <property type="project" value="UniProtKB-SubCell"/>
</dbReference>
<comment type="caution">
    <text evidence="4">The sequence shown here is derived from an EMBL/GenBank/DDBJ whole genome shotgun (WGS) entry which is preliminary data.</text>
</comment>
<organism evidence="4 6">
    <name type="scientific">Polaribacter dokdonensis DSW-5</name>
    <dbReference type="NCBI Taxonomy" id="1300348"/>
    <lineage>
        <taxon>Bacteria</taxon>
        <taxon>Pseudomonadati</taxon>
        <taxon>Bacteroidota</taxon>
        <taxon>Flavobacteriia</taxon>
        <taxon>Flavobacteriales</taxon>
        <taxon>Flavobacteriaceae</taxon>
    </lineage>
</organism>
<gene>
    <name evidence="4" type="ORF">I602_2232</name>
    <name evidence="5" type="ORF">SAMN05444353_2006</name>
</gene>
<evidence type="ECO:0000313" key="5">
    <source>
        <dbReference type="EMBL" id="SEE50101.1"/>
    </source>
</evidence>
<dbReference type="Gene3D" id="3.30.479.30">
    <property type="entry name" value="Band 7 domain"/>
    <property type="match status" value="1"/>
</dbReference>
<dbReference type="Proteomes" id="UP000183071">
    <property type="component" value="Unassembled WGS sequence"/>
</dbReference>
<comment type="subcellular location">
    <subcellularLocation>
        <location evidence="1">Membrane</location>
        <topology evidence="1">Single-pass membrane protein</topology>
    </subcellularLocation>
</comment>
<evidence type="ECO:0000256" key="2">
    <source>
        <dbReference type="SAM" id="Phobius"/>
    </source>
</evidence>
<feature type="transmembrane region" description="Helical" evidence="2">
    <location>
        <begin position="12"/>
        <end position="29"/>
    </location>
</feature>
<keyword evidence="2" id="KW-0812">Transmembrane</keyword>
<dbReference type="EMBL" id="FNUE01000002">
    <property type="protein sequence ID" value="SEE50101.1"/>
    <property type="molecule type" value="Genomic_DNA"/>
</dbReference>
<dbReference type="EMBL" id="LGBR01000001">
    <property type="protein sequence ID" value="KOY52672.1"/>
    <property type="molecule type" value="Genomic_DNA"/>
</dbReference>
<dbReference type="PANTHER" id="PTHR23222">
    <property type="entry name" value="PROHIBITIN"/>
    <property type="match status" value="1"/>
</dbReference>
<protein>
    <submittedName>
        <fullName evidence="5">SPFH domain, Band 7 family protein</fullName>
    </submittedName>
    <submittedName>
        <fullName evidence="4">SPFH/band 7 family protein</fullName>
    </submittedName>
</protein>
<dbReference type="OrthoDB" id="9792660at2"/>
<dbReference type="InterPro" id="IPR036013">
    <property type="entry name" value="Band_7/SPFH_dom_sf"/>
</dbReference>
<evidence type="ECO:0000256" key="1">
    <source>
        <dbReference type="ARBA" id="ARBA00004167"/>
    </source>
</evidence>
<dbReference type="PRINTS" id="PR00679">
    <property type="entry name" value="PROHIBITIN"/>
</dbReference>
<reference evidence="5 7" key="2">
    <citation type="submission" date="2016-10" db="EMBL/GenBank/DDBJ databases">
        <authorList>
            <person name="Varghese N."/>
            <person name="Submissions S."/>
        </authorList>
    </citation>
    <scope>NUCLEOTIDE SEQUENCE [LARGE SCALE GENOMIC DNA]</scope>
    <source>
        <strain evidence="5 7">DSW-5</strain>
    </source>
</reference>
<name>A0A0M9CHJ7_9FLAO</name>
<dbReference type="Pfam" id="PF01145">
    <property type="entry name" value="Band_7"/>
    <property type="match status" value="1"/>
</dbReference>
<feature type="domain" description="Band 7" evidence="3">
    <location>
        <begin position="30"/>
        <end position="194"/>
    </location>
</feature>
<evidence type="ECO:0000313" key="7">
    <source>
        <dbReference type="Proteomes" id="UP000183071"/>
    </source>
</evidence>
<reference evidence="4 6" key="1">
    <citation type="submission" date="2015-07" db="EMBL/GenBank/DDBJ databases">
        <title>Genome of Polaribacter dokdonenesis DSW-5, isolated from seawater off Dokdo in Korea.</title>
        <authorList>
            <person name="Yoon K."/>
            <person name="Song J.Y."/>
            <person name="Kim J.F."/>
        </authorList>
    </citation>
    <scope>NUCLEOTIDE SEQUENCE [LARGE SCALE GENOMIC DNA]</scope>
    <source>
        <strain evidence="4 6">DSW-5</strain>
    </source>
</reference>
<dbReference type="SMART" id="SM00244">
    <property type="entry name" value="PHB"/>
    <property type="match status" value="1"/>
</dbReference>
<proteinExistence type="predicted"/>
<dbReference type="PATRIC" id="fig|1300348.6.peg.2233"/>